<name>A0A4Z2EQ19_9TELE</name>
<protein>
    <submittedName>
        <fullName evidence="2">Uncharacterized protein</fullName>
    </submittedName>
</protein>
<proteinExistence type="predicted"/>
<dbReference type="Proteomes" id="UP000314294">
    <property type="component" value="Unassembled WGS sequence"/>
</dbReference>
<dbReference type="EMBL" id="SRLO01003907">
    <property type="protein sequence ID" value="TNN31006.1"/>
    <property type="molecule type" value="Genomic_DNA"/>
</dbReference>
<evidence type="ECO:0000313" key="3">
    <source>
        <dbReference type="Proteomes" id="UP000314294"/>
    </source>
</evidence>
<sequence>MSCRPEIMKFLRGGKERKGEERSQDRAAQRELPTTESNGRQNAGVLYGNGLANPCSAAVATTDDRSRRVVVMML</sequence>
<feature type="compositionally biased region" description="Polar residues" evidence="1">
    <location>
        <begin position="32"/>
        <end position="41"/>
    </location>
</feature>
<feature type="compositionally biased region" description="Basic and acidic residues" evidence="1">
    <location>
        <begin position="1"/>
        <end position="29"/>
    </location>
</feature>
<evidence type="ECO:0000313" key="2">
    <source>
        <dbReference type="EMBL" id="TNN31006.1"/>
    </source>
</evidence>
<feature type="region of interest" description="Disordered" evidence="1">
    <location>
        <begin position="1"/>
        <end position="45"/>
    </location>
</feature>
<keyword evidence="3" id="KW-1185">Reference proteome</keyword>
<evidence type="ECO:0000256" key="1">
    <source>
        <dbReference type="SAM" id="MobiDB-lite"/>
    </source>
</evidence>
<accession>A0A4Z2EQ19</accession>
<comment type="caution">
    <text evidence="2">The sequence shown here is derived from an EMBL/GenBank/DDBJ whole genome shotgun (WGS) entry which is preliminary data.</text>
</comment>
<dbReference type="AlphaFoldDB" id="A0A4Z2EQ19"/>
<organism evidence="2 3">
    <name type="scientific">Liparis tanakae</name>
    <name type="common">Tanaka's snailfish</name>
    <dbReference type="NCBI Taxonomy" id="230148"/>
    <lineage>
        <taxon>Eukaryota</taxon>
        <taxon>Metazoa</taxon>
        <taxon>Chordata</taxon>
        <taxon>Craniata</taxon>
        <taxon>Vertebrata</taxon>
        <taxon>Euteleostomi</taxon>
        <taxon>Actinopterygii</taxon>
        <taxon>Neopterygii</taxon>
        <taxon>Teleostei</taxon>
        <taxon>Neoteleostei</taxon>
        <taxon>Acanthomorphata</taxon>
        <taxon>Eupercaria</taxon>
        <taxon>Perciformes</taxon>
        <taxon>Cottioidei</taxon>
        <taxon>Cottales</taxon>
        <taxon>Liparidae</taxon>
        <taxon>Liparis</taxon>
    </lineage>
</organism>
<reference evidence="2 3" key="1">
    <citation type="submission" date="2019-03" db="EMBL/GenBank/DDBJ databases">
        <title>First draft genome of Liparis tanakae, snailfish: a comprehensive survey of snailfish specific genes.</title>
        <authorList>
            <person name="Kim W."/>
            <person name="Song I."/>
            <person name="Jeong J.-H."/>
            <person name="Kim D."/>
            <person name="Kim S."/>
            <person name="Ryu S."/>
            <person name="Song J.Y."/>
            <person name="Lee S.K."/>
        </authorList>
    </citation>
    <scope>NUCLEOTIDE SEQUENCE [LARGE SCALE GENOMIC DNA]</scope>
    <source>
        <tissue evidence="2">Muscle</tissue>
    </source>
</reference>
<gene>
    <name evidence="2" type="ORF">EYF80_058839</name>
</gene>